<gene>
    <name evidence="4" type="ordered locus">Aeqsu_0163</name>
</gene>
<dbReference type="AlphaFoldDB" id="I3YRS3"/>
<feature type="chain" id="PRO_5003683467" description="Secretion system C-terminal sorting domain-containing protein" evidence="2">
    <location>
        <begin position="20"/>
        <end position="383"/>
    </location>
</feature>
<accession>I3YRS3</accession>
<dbReference type="STRING" id="746697.Aeqsu_0163"/>
<dbReference type="KEGG" id="asl:Aeqsu_0163"/>
<dbReference type="RefSeq" id="WP_014780949.1">
    <property type="nucleotide sequence ID" value="NC_018013.1"/>
</dbReference>
<dbReference type="OrthoDB" id="1377495at2"/>
<dbReference type="HOGENOM" id="CLU_720863_0_0_10"/>
<organism evidence="4 5">
    <name type="scientific">Aequorivita sublithincola (strain DSM 14238 / LMG 21431 / ACAM 643 / 9-3)</name>
    <dbReference type="NCBI Taxonomy" id="746697"/>
    <lineage>
        <taxon>Bacteria</taxon>
        <taxon>Pseudomonadati</taxon>
        <taxon>Bacteroidota</taxon>
        <taxon>Flavobacteriia</taxon>
        <taxon>Flavobacteriales</taxon>
        <taxon>Flavobacteriaceae</taxon>
        <taxon>Aequorivita</taxon>
    </lineage>
</organism>
<dbReference type="EMBL" id="CP003280">
    <property type="protein sequence ID" value="AFL79691.1"/>
    <property type="molecule type" value="Genomic_DNA"/>
</dbReference>
<feature type="signal peptide" evidence="2">
    <location>
        <begin position="1"/>
        <end position="19"/>
    </location>
</feature>
<sequence length="383" mass="43765">MKRFLLLCIAIAFSAVGYAQTNKEYSLAEIRSSDELEYDIYTYNLDFLLEGTDILFEDGTELKNALTYDASNNIIKLDNYQLINGTWTYVSYIEYTYDGNGNRLSRSNYNSFGGTTFTLGGIYNYFYDNNVRTNWNLYLNGTDLVALGTLTYNAEGKIIEEFSQDIWNSGTMEDSWKIDYQYNTDGTLKTLAQSFWDGASWYSPSAEWFYYDANKNCITWEQKSGSRVTNRNEYEYDLNYTIDQLVLPIKPEADSDKESLVEMKNKVTLKHWYTEDDQGNLVYVCDYIYTYDLLGTVGIPDHGLNAVNMLVYPNPTSDFITITANNTLLRNIDILDTAGKLVLKESNLNKSETSMDVSGLQSGVYYVKLSTSNGIDTKKLVVK</sequence>
<dbReference type="Proteomes" id="UP000006049">
    <property type="component" value="Chromosome"/>
</dbReference>
<dbReference type="Gene3D" id="2.40.128.720">
    <property type="match status" value="1"/>
</dbReference>
<name>I3YRS3_AEQSU</name>
<reference evidence="4 5" key="1">
    <citation type="submission" date="2012-06" db="EMBL/GenBank/DDBJ databases">
        <title>The complete genome of Aequorivita sublithincola DSM 14238.</title>
        <authorList>
            <consortium name="US DOE Joint Genome Institute (JGI-PGF)"/>
            <person name="Lucas S."/>
            <person name="Copeland A."/>
            <person name="Lapidus A."/>
            <person name="Goodwin L."/>
            <person name="Pitluck S."/>
            <person name="Peters L."/>
            <person name="Munk A.C.C."/>
            <person name="Kyrpides N."/>
            <person name="Mavromatis K."/>
            <person name="Pagani I."/>
            <person name="Ivanova N."/>
            <person name="Ovchinnikova G."/>
            <person name="Zeytun A."/>
            <person name="Detter J.C."/>
            <person name="Han C."/>
            <person name="Land M."/>
            <person name="Hauser L."/>
            <person name="Markowitz V."/>
            <person name="Cheng J.-F."/>
            <person name="Hugenholtz P."/>
            <person name="Woyke T."/>
            <person name="Wu D."/>
            <person name="Tindall B."/>
            <person name="Faehnrich R."/>
            <person name="Brambilla E."/>
            <person name="Klenk H.-P."/>
            <person name="Eisen J.A."/>
        </authorList>
    </citation>
    <scope>NUCLEOTIDE SEQUENCE [LARGE SCALE GENOMIC DNA]</scope>
    <source>
        <strain evidence="5">DSM 14238 / LMG 21431 / ACAM 643 / 9-3</strain>
    </source>
</reference>
<dbReference type="InterPro" id="IPR026444">
    <property type="entry name" value="Secre_tail"/>
</dbReference>
<dbReference type="PATRIC" id="fig|746697.3.peg.172"/>
<keyword evidence="1 2" id="KW-0732">Signal</keyword>
<evidence type="ECO:0000256" key="1">
    <source>
        <dbReference type="ARBA" id="ARBA00022729"/>
    </source>
</evidence>
<evidence type="ECO:0000259" key="3">
    <source>
        <dbReference type="Pfam" id="PF18962"/>
    </source>
</evidence>
<evidence type="ECO:0000313" key="4">
    <source>
        <dbReference type="EMBL" id="AFL79691.1"/>
    </source>
</evidence>
<proteinExistence type="predicted"/>
<protein>
    <recommendedName>
        <fullName evidence="3">Secretion system C-terminal sorting domain-containing protein</fullName>
    </recommendedName>
</protein>
<evidence type="ECO:0000256" key="2">
    <source>
        <dbReference type="SAM" id="SignalP"/>
    </source>
</evidence>
<dbReference type="NCBIfam" id="TIGR04183">
    <property type="entry name" value="Por_Secre_tail"/>
    <property type="match status" value="1"/>
</dbReference>
<evidence type="ECO:0000313" key="5">
    <source>
        <dbReference type="Proteomes" id="UP000006049"/>
    </source>
</evidence>
<feature type="domain" description="Secretion system C-terminal sorting" evidence="3">
    <location>
        <begin position="311"/>
        <end position="382"/>
    </location>
</feature>
<dbReference type="eggNOG" id="COG3209">
    <property type="taxonomic scope" value="Bacteria"/>
</dbReference>
<dbReference type="Pfam" id="PF18962">
    <property type="entry name" value="Por_Secre_tail"/>
    <property type="match status" value="1"/>
</dbReference>
<keyword evidence="5" id="KW-1185">Reference proteome</keyword>